<evidence type="ECO:0000256" key="1">
    <source>
        <dbReference type="ARBA" id="ARBA00009207"/>
    </source>
</evidence>
<dbReference type="AlphaFoldDB" id="A0A2T7NUN3"/>
<accession>A0A2T7NUN3</accession>
<dbReference type="PANTHER" id="PTHR16487">
    <property type="entry name" value="PPP4R2-RELATED PROTEIN"/>
    <property type="match status" value="1"/>
</dbReference>
<gene>
    <name evidence="3" type="ORF">C0Q70_15353</name>
</gene>
<dbReference type="STRING" id="400727.A0A2T7NUN3"/>
<protein>
    <recommendedName>
        <fullName evidence="5">Serine/threonine-protein phosphatase 4 regulatory subunit 2</fullName>
    </recommendedName>
</protein>
<dbReference type="InterPro" id="IPR015267">
    <property type="entry name" value="PPP4R2"/>
</dbReference>
<evidence type="ECO:0008006" key="5">
    <source>
        <dbReference type="Google" id="ProtNLM"/>
    </source>
</evidence>
<organism evidence="3 4">
    <name type="scientific">Pomacea canaliculata</name>
    <name type="common">Golden apple snail</name>
    <dbReference type="NCBI Taxonomy" id="400727"/>
    <lineage>
        <taxon>Eukaryota</taxon>
        <taxon>Metazoa</taxon>
        <taxon>Spiralia</taxon>
        <taxon>Lophotrochozoa</taxon>
        <taxon>Mollusca</taxon>
        <taxon>Gastropoda</taxon>
        <taxon>Caenogastropoda</taxon>
        <taxon>Architaenioglossa</taxon>
        <taxon>Ampullarioidea</taxon>
        <taxon>Ampullariidae</taxon>
        <taxon>Pomacea</taxon>
    </lineage>
</organism>
<proteinExistence type="inferred from homology"/>
<evidence type="ECO:0000256" key="2">
    <source>
        <dbReference type="SAM" id="MobiDB-lite"/>
    </source>
</evidence>
<dbReference type="GO" id="GO:0030289">
    <property type="term" value="C:protein phosphatase 4 complex"/>
    <property type="evidence" value="ECO:0007669"/>
    <property type="project" value="InterPro"/>
</dbReference>
<dbReference type="GO" id="GO:0019888">
    <property type="term" value="F:protein phosphatase regulator activity"/>
    <property type="evidence" value="ECO:0007669"/>
    <property type="project" value="InterPro"/>
</dbReference>
<dbReference type="PANTHER" id="PTHR16487:SF0">
    <property type="entry name" value="PROTEIN PHOSPHATASE 4 REGULATORY SUBUNIT 2-RELATED"/>
    <property type="match status" value="1"/>
</dbReference>
<reference evidence="3 4" key="1">
    <citation type="submission" date="2018-04" db="EMBL/GenBank/DDBJ databases">
        <title>The genome of golden apple snail Pomacea canaliculata provides insight into stress tolerance and invasive adaptation.</title>
        <authorList>
            <person name="Liu C."/>
            <person name="Liu B."/>
            <person name="Ren Y."/>
            <person name="Zhang Y."/>
            <person name="Wang H."/>
            <person name="Li S."/>
            <person name="Jiang F."/>
            <person name="Yin L."/>
            <person name="Zhang G."/>
            <person name="Qian W."/>
            <person name="Fan W."/>
        </authorList>
    </citation>
    <scope>NUCLEOTIDE SEQUENCE [LARGE SCALE GENOMIC DNA]</scope>
    <source>
        <strain evidence="3">SZHN2017</strain>
        <tissue evidence="3">Muscle</tissue>
    </source>
</reference>
<comment type="similarity">
    <text evidence="1">Belongs to the PPP4R2 family.</text>
</comment>
<sequence length="341" mass="37592">MENREELLDALNDFNRKQTKEISPLLEQFLKQVAKTGETLFPWSQLKVLILAKMEQVMIQFCEEYGSDHLPPCPNVENVRSEVVRSRIMDTVQKFHGAPFTIQRLCELLTDPRRHYKRCDKFLRGLEKNVLVVSTVDPFGRKVVSESKSMVNGMDTASFQQADSSTPQGTPPVPAWNNTSPSSTWNASGECTTTDAPTSASILEVAKSPEPKDSIPLPAANLGQIIHISTTASETTTEECKAGAVDSANFNTIFNGDDAQLVVKSGMIGFECSERTEHVETVRGNDAQLEESPQCEAPTEASLITEGCQQTSGFYSDKATVIADPCGIHSEECSLRRKKNK</sequence>
<evidence type="ECO:0000313" key="3">
    <source>
        <dbReference type="EMBL" id="PVD24864.1"/>
    </source>
</evidence>
<feature type="region of interest" description="Disordered" evidence="2">
    <location>
        <begin position="160"/>
        <end position="195"/>
    </location>
</feature>
<comment type="caution">
    <text evidence="3">The sequence shown here is derived from an EMBL/GenBank/DDBJ whole genome shotgun (WGS) entry which is preliminary data.</text>
</comment>
<keyword evidence="4" id="KW-1185">Reference proteome</keyword>
<dbReference type="Pfam" id="PF09184">
    <property type="entry name" value="PPP4R2"/>
    <property type="match status" value="1"/>
</dbReference>
<name>A0A2T7NUN3_POMCA</name>
<feature type="compositionally biased region" description="Polar residues" evidence="2">
    <location>
        <begin position="176"/>
        <end position="195"/>
    </location>
</feature>
<dbReference type="GO" id="GO:0005737">
    <property type="term" value="C:cytoplasm"/>
    <property type="evidence" value="ECO:0007669"/>
    <property type="project" value="TreeGrafter"/>
</dbReference>
<dbReference type="EMBL" id="PZQS01000009">
    <property type="protein sequence ID" value="PVD24864.1"/>
    <property type="molecule type" value="Genomic_DNA"/>
</dbReference>
<dbReference type="Proteomes" id="UP000245119">
    <property type="component" value="Linkage Group LG9"/>
</dbReference>
<dbReference type="OrthoDB" id="341898at2759"/>
<dbReference type="GO" id="GO:0005634">
    <property type="term" value="C:nucleus"/>
    <property type="evidence" value="ECO:0007669"/>
    <property type="project" value="TreeGrafter"/>
</dbReference>
<evidence type="ECO:0000313" key="4">
    <source>
        <dbReference type="Proteomes" id="UP000245119"/>
    </source>
</evidence>